<proteinExistence type="predicted"/>
<evidence type="ECO:0000256" key="1">
    <source>
        <dbReference type="SAM" id="Coils"/>
    </source>
</evidence>
<gene>
    <name evidence="2" type="ORF">EYF80_035569</name>
</gene>
<reference evidence="2 3" key="1">
    <citation type="submission" date="2019-03" db="EMBL/GenBank/DDBJ databases">
        <title>First draft genome of Liparis tanakae, snailfish: a comprehensive survey of snailfish specific genes.</title>
        <authorList>
            <person name="Kim W."/>
            <person name="Song I."/>
            <person name="Jeong J.-H."/>
            <person name="Kim D."/>
            <person name="Kim S."/>
            <person name="Ryu S."/>
            <person name="Song J.Y."/>
            <person name="Lee S.K."/>
        </authorList>
    </citation>
    <scope>NUCLEOTIDE SEQUENCE [LARGE SCALE GENOMIC DNA]</scope>
    <source>
        <tissue evidence="2">Muscle</tissue>
    </source>
</reference>
<comment type="caution">
    <text evidence="2">The sequence shown here is derived from an EMBL/GenBank/DDBJ whole genome shotgun (WGS) entry which is preliminary data.</text>
</comment>
<organism evidence="2 3">
    <name type="scientific">Liparis tanakae</name>
    <name type="common">Tanaka's snailfish</name>
    <dbReference type="NCBI Taxonomy" id="230148"/>
    <lineage>
        <taxon>Eukaryota</taxon>
        <taxon>Metazoa</taxon>
        <taxon>Chordata</taxon>
        <taxon>Craniata</taxon>
        <taxon>Vertebrata</taxon>
        <taxon>Euteleostomi</taxon>
        <taxon>Actinopterygii</taxon>
        <taxon>Neopterygii</taxon>
        <taxon>Teleostei</taxon>
        <taxon>Neoteleostei</taxon>
        <taxon>Acanthomorphata</taxon>
        <taxon>Eupercaria</taxon>
        <taxon>Perciformes</taxon>
        <taxon>Cottioidei</taxon>
        <taxon>Cottales</taxon>
        <taxon>Liparidae</taxon>
        <taxon>Liparis</taxon>
    </lineage>
</organism>
<evidence type="ECO:0000313" key="2">
    <source>
        <dbReference type="EMBL" id="TNN54207.1"/>
    </source>
</evidence>
<dbReference type="AlphaFoldDB" id="A0A4Z2GKZ9"/>
<keyword evidence="1" id="KW-0175">Coiled coil</keyword>
<feature type="coiled-coil region" evidence="1">
    <location>
        <begin position="33"/>
        <end position="67"/>
    </location>
</feature>
<keyword evidence="3" id="KW-1185">Reference proteome</keyword>
<dbReference type="EMBL" id="SRLO01000491">
    <property type="protein sequence ID" value="TNN54207.1"/>
    <property type="molecule type" value="Genomic_DNA"/>
</dbReference>
<protein>
    <submittedName>
        <fullName evidence="2">Uncharacterized protein</fullName>
    </submittedName>
</protein>
<accession>A0A4Z2GKZ9</accession>
<evidence type="ECO:0000313" key="3">
    <source>
        <dbReference type="Proteomes" id="UP000314294"/>
    </source>
</evidence>
<name>A0A4Z2GKZ9_9TELE</name>
<dbReference type="Proteomes" id="UP000314294">
    <property type="component" value="Unassembled WGS sequence"/>
</dbReference>
<sequence length="103" mass="12332">MEKRLNCSVRTSRKLCVLSVSFLSTRVTRWFPEQAVSDLKDQLRSDLESLQDKRDRHKQVEETYEERRCSYFENETKRKSSVINSIRPSLQGEKRFRVANSFR</sequence>